<keyword evidence="1" id="KW-1133">Transmembrane helix</keyword>
<dbReference type="EMBL" id="PDLM01000013">
    <property type="protein sequence ID" value="RDW63467.1"/>
    <property type="molecule type" value="Genomic_DNA"/>
</dbReference>
<organism evidence="2 3">
    <name type="scientific">Coleophoma cylindrospora</name>
    <dbReference type="NCBI Taxonomy" id="1849047"/>
    <lineage>
        <taxon>Eukaryota</taxon>
        <taxon>Fungi</taxon>
        <taxon>Dikarya</taxon>
        <taxon>Ascomycota</taxon>
        <taxon>Pezizomycotina</taxon>
        <taxon>Leotiomycetes</taxon>
        <taxon>Helotiales</taxon>
        <taxon>Dermateaceae</taxon>
        <taxon>Coleophoma</taxon>
    </lineage>
</organism>
<dbReference type="Proteomes" id="UP000256645">
    <property type="component" value="Unassembled WGS sequence"/>
</dbReference>
<evidence type="ECO:0000313" key="3">
    <source>
        <dbReference type="Proteomes" id="UP000256645"/>
    </source>
</evidence>
<evidence type="ECO:0008006" key="4">
    <source>
        <dbReference type="Google" id="ProtNLM"/>
    </source>
</evidence>
<proteinExistence type="predicted"/>
<keyword evidence="1" id="KW-0472">Membrane</keyword>
<evidence type="ECO:0000313" key="2">
    <source>
        <dbReference type="EMBL" id="RDW63467.1"/>
    </source>
</evidence>
<reference evidence="2 3" key="1">
    <citation type="journal article" date="2018" name="IMA Fungus">
        <title>IMA Genome-F 9: Draft genome sequence of Annulohypoxylon stygium, Aspergillus mulundensis, Berkeleyomyces basicola (syn. Thielaviopsis basicola), Ceratocystis smalleyi, two Cercospora beticola strains, Coleophoma cylindrospora, Fusarium fracticaudum, Phialophora cf. hyalina, and Morchella septimelata.</title>
        <authorList>
            <person name="Wingfield B.D."/>
            <person name="Bills G.F."/>
            <person name="Dong Y."/>
            <person name="Huang W."/>
            <person name="Nel W.J."/>
            <person name="Swalarsk-Parry B.S."/>
            <person name="Vaghefi N."/>
            <person name="Wilken P.M."/>
            <person name="An Z."/>
            <person name="de Beer Z.W."/>
            <person name="De Vos L."/>
            <person name="Chen L."/>
            <person name="Duong T.A."/>
            <person name="Gao Y."/>
            <person name="Hammerbacher A."/>
            <person name="Kikkert J.R."/>
            <person name="Li Y."/>
            <person name="Li H."/>
            <person name="Li K."/>
            <person name="Li Q."/>
            <person name="Liu X."/>
            <person name="Ma X."/>
            <person name="Naidoo K."/>
            <person name="Pethybridge S.J."/>
            <person name="Sun J."/>
            <person name="Steenkamp E.T."/>
            <person name="van der Nest M.A."/>
            <person name="van Wyk S."/>
            <person name="Wingfield M.J."/>
            <person name="Xiong C."/>
            <person name="Yue Q."/>
            <person name="Zhang X."/>
        </authorList>
    </citation>
    <scope>NUCLEOTIDE SEQUENCE [LARGE SCALE GENOMIC DNA]</scope>
    <source>
        <strain evidence="2 3">BP6252</strain>
    </source>
</reference>
<dbReference type="OrthoDB" id="3559235at2759"/>
<sequence length="307" mass="33427">MADILSTVSAASALLEQAIGIIVRLRTANERDKDLKSVLESHNVALENTKAIIELIKAETALQTAAVGHFLTDVNVAMSNLLRLLKALDPGEKSRLRRFVHQLAEGSKDEKALADGMQKLDRAKSDLGLCLQVSSVGLKQTPGSGFAADAEIINRISTLLEEVLGADGSDVPLNSCDIEFLNKEGQASRSGSKYSTVQDEGKLGTSRIIVDNLTEDQARMINGSIGEDVWKEVAHLEIRGNTAKGESEMFNYGMDSDTYDKIRAERLADQAARRADRNMAHRMFLQQAGMGLGLMVVVWILMKLSLS</sequence>
<keyword evidence="1" id="KW-0812">Transmembrane</keyword>
<dbReference type="AlphaFoldDB" id="A0A3D8QNV3"/>
<evidence type="ECO:0000256" key="1">
    <source>
        <dbReference type="SAM" id="Phobius"/>
    </source>
</evidence>
<accession>A0A3D8QNV3</accession>
<gene>
    <name evidence="2" type="ORF">BP6252_11012</name>
</gene>
<keyword evidence="3" id="KW-1185">Reference proteome</keyword>
<feature type="transmembrane region" description="Helical" evidence="1">
    <location>
        <begin position="283"/>
        <end position="302"/>
    </location>
</feature>
<name>A0A3D8QNV3_9HELO</name>
<protein>
    <recommendedName>
        <fullName evidence="4">Fungal N-terminal domain-containing protein</fullName>
    </recommendedName>
</protein>
<comment type="caution">
    <text evidence="2">The sequence shown here is derived from an EMBL/GenBank/DDBJ whole genome shotgun (WGS) entry which is preliminary data.</text>
</comment>